<keyword evidence="1" id="KW-1133">Transmembrane helix</keyword>
<proteinExistence type="predicted"/>
<evidence type="ECO:0000256" key="1">
    <source>
        <dbReference type="SAM" id="Phobius"/>
    </source>
</evidence>
<organism evidence="2 3">
    <name type="scientific">Pelosinus baikalensis</name>
    <dbReference type="NCBI Taxonomy" id="2892015"/>
    <lineage>
        <taxon>Bacteria</taxon>
        <taxon>Bacillati</taxon>
        <taxon>Bacillota</taxon>
        <taxon>Negativicutes</taxon>
        <taxon>Selenomonadales</taxon>
        <taxon>Sporomusaceae</taxon>
        <taxon>Pelosinus</taxon>
    </lineage>
</organism>
<comment type="caution">
    <text evidence="2">The sequence shown here is derived from an EMBL/GenBank/DDBJ whole genome shotgun (WGS) entry which is preliminary data.</text>
</comment>
<accession>A0ABS8HNR6</accession>
<evidence type="ECO:0000313" key="3">
    <source>
        <dbReference type="Proteomes" id="UP001165492"/>
    </source>
</evidence>
<protein>
    <submittedName>
        <fullName evidence="2">Uncharacterized protein</fullName>
    </submittedName>
</protein>
<keyword evidence="1" id="KW-0812">Transmembrane</keyword>
<evidence type="ECO:0000313" key="2">
    <source>
        <dbReference type="EMBL" id="MCC5463787.1"/>
    </source>
</evidence>
<keyword evidence="3" id="KW-1185">Reference proteome</keyword>
<reference evidence="2" key="1">
    <citation type="submission" date="2021-11" db="EMBL/GenBank/DDBJ databases">
        <title>Description of a new species Pelosinus isolated from the bottom sediments of Lake Baikal.</title>
        <authorList>
            <person name="Zakharyuk A."/>
        </authorList>
    </citation>
    <scope>NUCLEOTIDE SEQUENCE</scope>
    <source>
        <strain evidence="2">Bkl1</strain>
    </source>
</reference>
<keyword evidence="1" id="KW-0472">Membrane</keyword>
<feature type="transmembrane region" description="Helical" evidence="1">
    <location>
        <begin position="21"/>
        <end position="47"/>
    </location>
</feature>
<dbReference type="Proteomes" id="UP001165492">
    <property type="component" value="Unassembled WGS sequence"/>
</dbReference>
<name>A0ABS8HNR6_9FIRM</name>
<gene>
    <name evidence="2" type="ORF">LMF89_00240</name>
</gene>
<sequence length="97" mass="11203">MKDKKTNSNELSLKTRKYICFFVSLLLGVMPVAVIEYISSELLIFWYMRTNNIVYRSDLTNDYGLGLLGLLLSAAVFTICFPISVYIVWKLLRKNIV</sequence>
<feature type="transmembrane region" description="Helical" evidence="1">
    <location>
        <begin position="67"/>
        <end position="89"/>
    </location>
</feature>
<dbReference type="RefSeq" id="WP_229533334.1">
    <property type="nucleotide sequence ID" value="NZ_JAJHJB010000001.1"/>
</dbReference>
<dbReference type="EMBL" id="JAJHJB010000001">
    <property type="protein sequence ID" value="MCC5463787.1"/>
    <property type="molecule type" value="Genomic_DNA"/>
</dbReference>